<dbReference type="Proteomes" id="UP001066276">
    <property type="component" value="Chromosome 7"/>
</dbReference>
<evidence type="ECO:0000313" key="2">
    <source>
        <dbReference type="Proteomes" id="UP001066276"/>
    </source>
</evidence>
<comment type="caution">
    <text evidence="1">The sequence shown here is derived from an EMBL/GenBank/DDBJ whole genome shotgun (WGS) entry which is preliminary data.</text>
</comment>
<sequence>MAVPCSAVLETAVPCSAVPSSAVLETAVPSAAVHRMSVQLSGSGHSMEVIRHLTCGWRCLPAHLSCGWRGPPGLQYRACGCPPAHLAWGLRGPPGLKYWACGCPPAHLGWGWRGPPGQLGCWQTCRACCPSQPSLFACGPSPPLAVCQVAPHFLPEPW</sequence>
<dbReference type="EMBL" id="JANPWB010000011">
    <property type="protein sequence ID" value="KAJ1126820.1"/>
    <property type="molecule type" value="Genomic_DNA"/>
</dbReference>
<reference evidence="1" key="1">
    <citation type="journal article" date="2022" name="bioRxiv">
        <title>Sequencing and chromosome-scale assembly of the giantPleurodeles waltlgenome.</title>
        <authorList>
            <person name="Brown T."/>
            <person name="Elewa A."/>
            <person name="Iarovenko S."/>
            <person name="Subramanian E."/>
            <person name="Araus A.J."/>
            <person name="Petzold A."/>
            <person name="Susuki M."/>
            <person name="Suzuki K.-i.T."/>
            <person name="Hayashi T."/>
            <person name="Toyoda A."/>
            <person name="Oliveira C."/>
            <person name="Osipova E."/>
            <person name="Leigh N.D."/>
            <person name="Simon A."/>
            <person name="Yun M.H."/>
        </authorList>
    </citation>
    <scope>NUCLEOTIDE SEQUENCE</scope>
    <source>
        <strain evidence="1">20211129_DDA</strain>
        <tissue evidence="1">Liver</tissue>
    </source>
</reference>
<keyword evidence="2" id="KW-1185">Reference proteome</keyword>
<gene>
    <name evidence="1" type="ORF">NDU88_005226</name>
</gene>
<name>A0AAV7PI97_PLEWA</name>
<protein>
    <submittedName>
        <fullName evidence="1">Uncharacterized protein</fullName>
    </submittedName>
</protein>
<accession>A0AAV7PI97</accession>
<evidence type="ECO:0000313" key="1">
    <source>
        <dbReference type="EMBL" id="KAJ1126820.1"/>
    </source>
</evidence>
<proteinExistence type="predicted"/>
<organism evidence="1 2">
    <name type="scientific">Pleurodeles waltl</name>
    <name type="common">Iberian ribbed newt</name>
    <dbReference type="NCBI Taxonomy" id="8319"/>
    <lineage>
        <taxon>Eukaryota</taxon>
        <taxon>Metazoa</taxon>
        <taxon>Chordata</taxon>
        <taxon>Craniata</taxon>
        <taxon>Vertebrata</taxon>
        <taxon>Euteleostomi</taxon>
        <taxon>Amphibia</taxon>
        <taxon>Batrachia</taxon>
        <taxon>Caudata</taxon>
        <taxon>Salamandroidea</taxon>
        <taxon>Salamandridae</taxon>
        <taxon>Pleurodelinae</taxon>
        <taxon>Pleurodeles</taxon>
    </lineage>
</organism>
<dbReference type="AlphaFoldDB" id="A0AAV7PI97"/>